<evidence type="ECO:0000256" key="10">
    <source>
        <dbReference type="HAMAP-Rule" id="MF_00185"/>
    </source>
</evidence>
<proteinExistence type="inferred from homology"/>
<dbReference type="Gene3D" id="1.10.20.140">
    <property type="match status" value="1"/>
</dbReference>
<comment type="similarity">
    <text evidence="3 10 13">Belongs to the IPP transferase family.</text>
</comment>
<dbReference type="InterPro" id="IPR018022">
    <property type="entry name" value="IPT"/>
</dbReference>
<name>A0ABS1S6F9_9RHOB</name>
<keyword evidence="7 10" id="KW-0067">ATP-binding</keyword>
<dbReference type="EMBL" id="JAESHT010000010">
    <property type="protein sequence ID" value="MBL3674313.1"/>
    <property type="molecule type" value="Genomic_DNA"/>
</dbReference>
<evidence type="ECO:0000256" key="11">
    <source>
        <dbReference type="RuleBase" id="RU003783"/>
    </source>
</evidence>
<evidence type="ECO:0000256" key="1">
    <source>
        <dbReference type="ARBA" id="ARBA00001946"/>
    </source>
</evidence>
<dbReference type="Pfam" id="PF01715">
    <property type="entry name" value="IPPT"/>
    <property type="match status" value="1"/>
</dbReference>
<dbReference type="RefSeq" id="WP_191310634.1">
    <property type="nucleotide sequence ID" value="NZ_JBHSUR010000001.1"/>
</dbReference>
<dbReference type="InterPro" id="IPR027417">
    <property type="entry name" value="P-loop_NTPase"/>
</dbReference>
<evidence type="ECO:0000256" key="3">
    <source>
        <dbReference type="ARBA" id="ARBA00005842"/>
    </source>
</evidence>
<keyword evidence="4 10" id="KW-0808">Transferase</keyword>
<reference evidence="14 15" key="1">
    <citation type="submission" date="2021-01" db="EMBL/GenBank/DDBJ databases">
        <title>011410 draft genome.</title>
        <authorList>
            <person name="Lang L."/>
        </authorList>
    </citation>
    <scope>NUCLEOTIDE SEQUENCE [LARGE SCALE GENOMIC DNA]</scope>
    <source>
        <strain evidence="14 15">KCTC 42845</strain>
    </source>
</reference>
<comment type="caution">
    <text evidence="10">Lacks conserved residue(s) required for the propagation of feature annotation.</text>
</comment>
<dbReference type="EC" id="2.5.1.75" evidence="10"/>
<keyword evidence="8 10" id="KW-0460">Magnesium</keyword>
<dbReference type="InterPro" id="IPR039657">
    <property type="entry name" value="Dimethylallyltransferase"/>
</dbReference>
<evidence type="ECO:0000256" key="4">
    <source>
        <dbReference type="ARBA" id="ARBA00022679"/>
    </source>
</evidence>
<accession>A0ABS1S6F9</accession>
<dbReference type="GO" id="GO:0052381">
    <property type="term" value="F:tRNA dimethylallyltransferase activity"/>
    <property type="evidence" value="ECO:0007669"/>
    <property type="project" value="UniProtKB-EC"/>
</dbReference>
<evidence type="ECO:0000256" key="7">
    <source>
        <dbReference type="ARBA" id="ARBA00022840"/>
    </source>
</evidence>
<comment type="cofactor">
    <cofactor evidence="1 10">
        <name>Mg(2+)</name>
        <dbReference type="ChEBI" id="CHEBI:18420"/>
    </cofactor>
</comment>
<dbReference type="Gene3D" id="3.40.50.300">
    <property type="entry name" value="P-loop containing nucleotide triphosphate hydrolases"/>
    <property type="match status" value="1"/>
</dbReference>
<protein>
    <recommendedName>
        <fullName evidence="10">tRNA dimethylallyltransferase</fullName>
        <ecNumber evidence="10">2.5.1.75</ecNumber>
    </recommendedName>
    <alternativeName>
        <fullName evidence="10">Dimethylallyl diphosphate:tRNA dimethylallyltransferase</fullName>
        <shortName evidence="10">DMAPP:tRNA dimethylallyltransferase</shortName>
        <shortName evidence="10">DMATase</shortName>
    </alternativeName>
    <alternativeName>
        <fullName evidence="10">Isopentenyl-diphosphate:tRNA isopentenyltransferase</fullName>
        <shortName evidence="10">IPP transferase</shortName>
        <shortName evidence="10">IPPT</shortName>
        <shortName evidence="10">IPTase</shortName>
    </alternativeName>
</protein>
<feature type="site" description="Interaction with substrate tRNA" evidence="10">
    <location>
        <position position="137"/>
    </location>
</feature>
<dbReference type="Proteomes" id="UP000644749">
    <property type="component" value="Unassembled WGS sequence"/>
</dbReference>
<comment type="caution">
    <text evidence="14">The sequence shown here is derived from an EMBL/GenBank/DDBJ whole genome shotgun (WGS) entry which is preliminary data.</text>
</comment>
<evidence type="ECO:0000256" key="9">
    <source>
        <dbReference type="ARBA" id="ARBA00049563"/>
    </source>
</evidence>
<keyword evidence="5 10" id="KW-0819">tRNA processing</keyword>
<gene>
    <name evidence="10 14" type="primary">miaA</name>
    <name evidence="14" type="ORF">JL111_12535</name>
</gene>
<keyword evidence="15" id="KW-1185">Reference proteome</keyword>
<feature type="site" description="Interaction with substrate tRNA" evidence="10">
    <location>
        <position position="159"/>
    </location>
</feature>
<evidence type="ECO:0000313" key="14">
    <source>
        <dbReference type="EMBL" id="MBL3674313.1"/>
    </source>
</evidence>
<dbReference type="HAMAP" id="MF_00185">
    <property type="entry name" value="IPP_trans"/>
    <property type="match status" value="1"/>
</dbReference>
<feature type="binding site" evidence="10">
    <location>
        <begin position="54"/>
        <end position="59"/>
    </location>
    <ligand>
        <name>substrate</name>
    </ligand>
</feature>
<evidence type="ECO:0000256" key="5">
    <source>
        <dbReference type="ARBA" id="ARBA00022694"/>
    </source>
</evidence>
<comment type="subunit">
    <text evidence="10">Monomer.</text>
</comment>
<evidence type="ECO:0000256" key="6">
    <source>
        <dbReference type="ARBA" id="ARBA00022741"/>
    </source>
</evidence>
<evidence type="ECO:0000256" key="12">
    <source>
        <dbReference type="RuleBase" id="RU003784"/>
    </source>
</evidence>
<feature type="binding site" evidence="10">
    <location>
        <begin position="52"/>
        <end position="59"/>
    </location>
    <ligand>
        <name>ATP</name>
        <dbReference type="ChEBI" id="CHEBI:30616"/>
    </ligand>
</feature>
<dbReference type="PANTHER" id="PTHR11088">
    <property type="entry name" value="TRNA DIMETHYLALLYLTRANSFERASE"/>
    <property type="match status" value="1"/>
</dbReference>
<dbReference type="NCBIfam" id="TIGR00174">
    <property type="entry name" value="miaA"/>
    <property type="match status" value="1"/>
</dbReference>
<sequence length="332" mass="36032">MIGHVGSFVSAPVAFIAAQNVAKGGRVQPPESCLPVIRLDQIDPKRHLLIAGPTASGKSALALRVARAQGGLIVNADALQIWSCWRVLTARPSPEDEAAAPHALYGHVAPGVTYSVGDWLRDLAGLLERRLIVVGGTGLYLTALTQGLAYVPPTPSEIRAEGDARLAAEGGLARMVADLDPATRDRIDIQNPARVQRAWEVLAATGRGLADWQADTPPPLVAPDQAQRLVVTADRDWLARRIALRFGQMMQHGALEEVRAMLPHWNPGQQWARAIGAPELVAHLRGQMDLPTATERAIIATRQYAKSQRIWFRGRMKDWSPVSADAENTRND</sequence>
<comment type="catalytic activity">
    <reaction evidence="9 10 11">
        <text>adenosine(37) in tRNA + dimethylallyl diphosphate = N(6)-dimethylallyladenosine(37) in tRNA + diphosphate</text>
        <dbReference type="Rhea" id="RHEA:26482"/>
        <dbReference type="Rhea" id="RHEA-COMP:10162"/>
        <dbReference type="Rhea" id="RHEA-COMP:10375"/>
        <dbReference type="ChEBI" id="CHEBI:33019"/>
        <dbReference type="ChEBI" id="CHEBI:57623"/>
        <dbReference type="ChEBI" id="CHEBI:74411"/>
        <dbReference type="ChEBI" id="CHEBI:74415"/>
        <dbReference type="EC" id="2.5.1.75"/>
    </reaction>
</comment>
<comment type="function">
    <text evidence="2 10 12">Catalyzes the transfer of a dimethylallyl group onto the adenine at position 37 in tRNAs that read codons beginning with uridine, leading to the formation of N6-(dimethylallyl)adenosine (i(6)A).</text>
</comment>
<dbReference type="PANTHER" id="PTHR11088:SF60">
    <property type="entry name" value="TRNA DIMETHYLALLYLTRANSFERASE"/>
    <property type="match status" value="1"/>
</dbReference>
<dbReference type="SUPFAM" id="SSF52540">
    <property type="entry name" value="P-loop containing nucleoside triphosphate hydrolases"/>
    <property type="match status" value="2"/>
</dbReference>
<evidence type="ECO:0000256" key="8">
    <source>
        <dbReference type="ARBA" id="ARBA00022842"/>
    </source>
</evidence>
<keyword evidence="6 10" id="KW-0547">Nucleotide-binding</keyword>
<evidence type="ECO:0000256" key="2">
    <source>
        <dbReference type="ARBA" id="ARBA00003213"/>
    </source>
</evidence>
<evidence type="ECO:0000256" key="13">
    <source>
        <dbReference type="RuleBase" id="RU003785"/>
    </source>
</evidence>
<evidence type="ECO:0000313" key="15">
    <source>
        <dbReference type="Proteomes" id="UP000644749"/>
    </source>
</evidence>
<organism evidence="14 15">
    <name type="scientific">Paracoccus aerius</name>
    <dbReference type="NCBI Taxonomy" id="1915382"/>
    <lineage>
        <taxon>Bacteria</taxon>
        <taxon>Pseudomonadati</taxon>
        <taxon>Pseudomonadota</taxon>
        <taxon>Alphaproteobacteria</taxon>
        <taxon>Rhodobacterales</taxon>
        <taxon>Paracoccaceae</taxon>
        <taxon>Paracoccus</taxon>
    </lineage>
</organism>